<dbReference type="EMBL" id="CM046513">
    <property type="protein sequence ID" value="KAI8652548.1"/>
    <property type="molecule type" value="Genomic_DNA"/>
</dbReference>
<evidence type="ECO:0000313" key="2">
    <source>
        <dbReference type="Proteomes" id="UP001065298"/>
    </source>
</evidence>
<proteinExistence type="predicted"/>
<reference evidence="1" key="1">
    <citation type="submission" date="2022-06" db="EMBL/GenBank/DDBJ databases">
        <title>Fusarium solani species complex genomes reveal bases of compartmentalisation and animal pathogenesis.</title>
        <authorList>
            <person name="Tsai I.J."/>
        </authorList>
    </citation>
    <scope>NUCLEOTIDE SEQUENCE</scope>
    <source>
        <strain evidence="1">Fu6.1</strain>
    </source>
</reference>
<protein>
    <submittedName>
        <fullName evidence="1">Fungal-trans domain-containing protein</fullName>
    </submittedName>
</protein>
<gene>
    <name evidence="1" type="ORF">NCS57_01319100</name>
</gene>
<organism evidence="1 2">
    <name type="scientific">Fusarium keratoplasticum</name>
    <dbReference type="NCBI Taxonomy" id="1328300"/>
    <lineage>
        <taxon>Eukaryota</taxon>
        <taxon>Fungi</taxon>
        <taxon>Dikarya</taxon>
        <taxon>Ascomycota</taxon>
        <taxon>Pezizomycotina</taxon>
        <taxon>Sordariomycetes</taxon>
        <taxon>Hypocreomycetidae</taxon>
        <taxon>Hypocreales</taxon>
        <taxon>Nectriaceae</taxon>
        <taxon>Fusarium</taxon>
        <taxon>Fusarium solani species complex</taxon>
    </lineage>
</organism>
<comment type="caution">
    <text evidence="1">The sequence shown here is derived from an EMBL/GenBank/DDBJ whole genome shotgun (WGS) entry which is preliminary data.</text>
</comment>
<accession>A0ACC0QIB0</accession>
<keyword evidence="2" id="KW-1185">Reference proteome</keyword>
<evidence type="ECO:0000313" key="1">
    <source>
        <dbReference type="EMBL" id="KAI8652548.1"/>
    </source>
</evidence>
<name>A0ACC0QIB0_9HYPO</name>
<sequence length="755" mass="83367">MQSSPQNVGAGKPGGSAPGGPDDPNKRAVLRPVPYAQGEAEIGYLRDVDQHGAWLTALLIFGYVGPMRQRLALLQLSRSEPSLYINGHWSTAKGDTSTCSHLISVYSRVDYCSERKIDQLESRLANIEQLLKTLVARDLGPGEPARQQLYVPSPDVPDSGTATSMGDFDSGDEETADGGDSGLISQTAIASEFLAHAVHRTSLHDAHPSVDAAVTNLRQLVRLQGSRSTNNGPRFPRQLPLPPGGLCKLPMPPIEAVVPLLKTLNSGTASFFAFGMTLVGIEDFSSLCRMIYFPTEDFPQAVFAIVNAGLYDLFMEECCLSDDVEKRDKYEAYAKMARANLETYLANLPMFLSSRIENVQALLLGTQYAIDVTRPSVAWHLNSIAAQLCQTGGFHRADVASTESARTKQIKGILFWQVYSWDRGLSLRMGRASVINDGDITIPRQFDFSGFPLLEKPATLKFWLERATLQGQIYIQLYSPAALAVHPSELGRRAEELAVECRRLVVEEKKTQQEAFAYLKQINSSELVEIFMQGDEVQFLATLTLVYRAIPAPPGSPSRFSNECLETARQTMRRHKETVALLKYGAYMKSIYVHRNLMLAPFAPFFVLFCHIVETLSGDDLGMLQEFVASLDLLRDASETAEKLCRIFQVFRDVAMVYVEAKSQRRDDQNDVPMGNQLDAYLSQLGFMPMEGQSMPQAVPPTTGDVLMPPGIGSGPTTQMEDWFLGSRSMFGLLEEDLGQIDPMGWMPPPSSGTM</sequence>
<dbReference type="Proteomes" id="UP001065298">
    <property type="component" value="Chromosome 11"/>
</dbReference>